<dbReference type="InterPro" id="IPR037066">
    <property type="entry name" value="Plug_dom_sf"/>
</dbReference>
<name>A0A2T9JIF5_9CAUL</name>
<comment type="caution">
    <text evidence="8">The sequence shown here is derived from an EMBL/GenBank/DDBJ whole genome shotgun (WGS) entry which is preliminary data.</text>
</comment>
<evidence type="ECO:0000259" key="7">
    <source>
        <dbReference type="Pfam" id="PF07715"/>
    </source>
</evidence>
<evidence type="ECO:0000259" key="6">
    <source>
        <dbReference type="Pfam" id="PF00593"/>
    </source>
</evidence>
<evidence type="ECO:0000256" key="4">
    <source>
        <dbReference type="RuleBase" id="RU003357"/>
    </source>
</evidence>
<dbReference type="Gene3D" id="2.170.130.10">
    <property type="entry name" value="TonB-dependent receptor, plug domain"/>
    <property type="match status" value="1"/>
</dbReference>
<evidence type="ECO:0000313" key="9">
    <source>
        <dbReference type="Proteomes" id="UP000245073"/>
    </source>
</evidence>
<dbReference type="OrthoDB" id="5476657at2"/>
<keyword evidence="9" id="KW-1185">Reference proteome</keyword>
<feature type="domain" description="TonB-dependent receptor plug" evidence="7">
    <location>
        <begin position="62"/>
        <end position="176"/>
    </location>
</feature>
<accession>A0A2T9JIF5</accession>
<dbReference type="InterPro" id="IPR010104">
    <property type="entry name" value="TonB_rcpt_bac"/>
</dbReference>
<reference evidence="8 9" key="1">
    <citation type="submission" date="2018-04" db="EMBL/GenBank/DDBJ databases">
        <title>The genome sequence of Caulobacter sp. 744.</title>
        <authorList>
            <person name="Gao J."/>
            <person name="Sun J."/>
        </authorList>
    </citation>
    <scope>NUCLEOTIDE SEQUENCE [LARGE SCALE GENOMIC DNA]</scope>
    <source>
        <strain evidence="8 9">774</strain>
    </source>
</reference>
<dbReference type="CDD" id="cd01347">
    <property type="entry name" value="ligand_gated_channel"/>
    <property type="match status" value="1"/>
</dbReference>
<dbReference type="Pfam" id="PF00593">
    <property type="entry name" value="TonB_dep_Rec_b-barrel"/>
    <property type="match status" value="1"/>
</dbReference>
<evidence type="ECO:0000256" key="2">
    <source>
        <dbReference type="ARBA" id="ARBA00023136"/>
    </source>
</evidence>
<proteinExistence type="inferred from homology"/>
<organism evidence="8 9">
    <name type="scientific">Caulobacter endophyticus</name>
    <dbReference type="NCBI Taxonomy" id="2172652"/>
    <lineage>
        <taxon>Bacteria</taxon>
        <taxon>Pseudomonadati</taxon>
        <taxon>Pseudomonadota</taxon>
        <taxon>Alphaproteobacteria</taxon>
        <taxon>Caulobacterales</taxon>
        <taxon>Caulobacteraceae</taxon>
        <taxon>Caulobacter</taxon>
    </lineage>
</organism>
<keyword evidence="5" id="KW-0732">Signal</keyword>
<feature type="chain" id="PRO_5015649215" evidence="5">
    <location>
        <begin position="28"/>
        <end position="899"/>
    </location>
</feature>
<dbReference type="Proteomes" id="UP000245073">
    <property type="component" value="Unassembled WGS sequence"/>
</dbReference>
<dbReference type="InterPro" id="IPR000531">
    <property type="entry name" value="Beta-barrel_TonB"/>
</dbReference>
<feature type="domain" description="TonB-dependent receptor-like beta-barrel" evidence="6">
    <location>
        <begin position="426"/>
        <end position="865"/>
    </location>
</feature>
<protein>
    <submittedName>
        <fullName evidence="8">TonB-dependent receptor</fullName>
    </submittedName>
</protein>
<evidence type="ECO:0000256" key="1">
    <source>
        <dbReference type="ARBA" id="ARBA00004442"/>
    </source>
</evidence>
<evidence type="ECO:0000256" key="3">
    <source>
        <dbReference type="ARBA" id="ARBA00023237"/>
    </source>
</evidence>
<gene>
    <name evidence="8" type="ORF">DDF67_21050</name>
</gene>
<dbReference type="InterPro" id="IPR012910">
    <property type="entry name" value="Plug_dom"/>
</dbReference>
<comment type="subcellular location">
    <subcellularLocation>
        <location evidence="1 4">Cell outer membrane</location>
    </subcellularLocation>
</comment>
<dbReference type="Pfam" id="PF07715">
    <property type="entry name" value="Plug"/>
    <property type="match status" value="1"/>
</dbReference>
<dbReference type="NCBIfam" id="TIGR01782">
    <property type="entry name" value="TonB-Xanth-Caul"/>
    <property type="match status" value="1"/>
</dbReference>
<evidence type="ECO:0000256" key="5">
    <source>
        <dbReference type="SAM" id="SignalP"/>
    </source>
</evidence>
<dbReference type="PANTHER" id="PTHR40980">
    <property type="entry name" value="PLUG DOMAIN-CONTAINING PROTEIN"/>
    <property type="match status" value="1"/>
</dbReference>
<keyword evidence="8" id="KW-0675">Receptor</keyword>
<dbReference type="Gene3D" id="2.40.170.20">
    <property type="entry name" value="TonB-dependent receptor, beta-barrel domain"/>
    <property type="match status" value="1"/>
</dbReference>
<keyword evidence="2 4" id="KW-0472">Membrane</keyword>
<dbReference type="SUPFAM" id="SSF56935">
    <property type="entry name" value="Porins"/>
    <property type="match status" value="1"/>
</dbReference>
<dbReference type="PANTHER" id="PTHR40980:SF3">
    <property type="entry name" value="TONB-DEPENDENT RECEPTOR-LIKE BETA-BARREL DOMAIN-CONTAINING PROTEIN"/>
    <property type="match status" value="1"/>
</dbReference>
<dbReference type="EMBL" id="QDKQ01000069">
    <property type="protein sequence ID" value="PVM83426.1"/>
    <property type="molecule type" value="Genomic_DNA"/>
</dbReference>
<keyword evidence="4" id="KW-0798">TonB box</keyword>
<dbReference type="GO" id="GO:0009279">
    <property type="term" value="C:cell outer membrane"/>
    <property type="evidence" value="ECO:0007669"/>
    <property type="project" value="UniProtKB-SubCell"/>
</dbReference>
<dbReference type="InterPro" id="IPR036942">
    <property type="entry name" value="Beta-barrel_TonB_sf"/>
</dbReference>
<sequence>MRKAIKFKLLTTTALSVALLGAAQAHAAETPAPTAGPAVDEVEAIVVTGFRESLLKASDIKRRAVGSQDVIVADDIAAFPDLNLAESLQRISGVTISRDAGEGRQIALRGLGPDFTRTQLNGMEVLTNTASGMDNRGSVSRSRSFDYSIFASELFNKVVVEKSYAAEQDEGGIGGTVGLFTAKPFDYRGFKAVASVKAMNNANTDTTTPRVVGLISNRWGDFGALFSVAYGKNDINEYGYRNWNWTLINAGAANVGPGVSAADRDRLVNATGANRVRASQAQTYSTWFNKRERLGLTTALQYHPGERLTLDLDLMYGTLTNDRDEFQMTSAGVNALTGNITGTQRLNSVVIQGDSLVAADVSGVDMRSEHKFSHDKTTFTQAVFNGGYQVNDAFKIKALIGYSKSEFEEPIFDKVFLQSTNKSISYDFRGGRMGKNTYNFDLTDPTQWGLMRADTREDYISSEYKTAKLDGVYDFGGGSTVKGGVEYRNFANNGFQRYQRVDWYNKPVVPQAVKYVVNQKSVIPYIVADIDGTYASTGQLRDLTTANDQPGSNYQLEEKTTSAFVQYDLDTTAWNYPVRANVGVRYYSTDLTSAGTATQGSVLLPVVIKSSYDGFLPTFNVAVDVRDNLVARFSANRNISRPSLSDLRAAGSVSFTPFGGTISAGNPNLEPFLADSVEGSLEFYQGKSGYIALSAFYKNMDSFITSETSLVPYGSTGYPTQFQGPGQDGSTMYSFNRPVNGDGATIKGVELAFQRDFDFLPAPFDKFGFVGNVTYATGKSNVLIDGASYSLDLMQLSKWTSNATLYYETDKWGARISSAYRDGYLDGAGGNGNIGSGYHSTNNIDFAAHYNAPNGLKLVVEGINLTNQAIDQYTDIAADRVLAYTKSGRTFTFGVTYEF</sequence>
<comment type="similarity">
    <text evidence="4">Belongs to the TonB-dependent receptor family.</text>
</comment>
<evidence type="ECO:0000313" key="8">
    <source>
        <dbReference type="EMBL" id="PVM83426.1"/>
    </source>
</evidence>
<keyword evidence="3" id="KW-0998">Cell outer membrane</keyword>
<feature type="signal peptide" evidence="5">
    <location>
        <begin position="1"/>
        <end position="27"/>
    </location>
</feature>
<dbReference type="RefSeq" id="WP_109102777.1">
    <property type="nucleotide sequence ID" value="NZ_QDKQ01000069.1"/>
</dbReference>
<dbReference type="AlphaFoldDB" id="A0A2T9JIF5"/>